<evidence type="ECO:0000313" key="5">
    <source>
        <dbReference type="EMBL" id="KAH6590373.1"/>
    </source>
</evidence>
<keyword evidence="6" id="KW-1185">Reference proteome</keyword>
<dbReference type="EMBL" id="JAFCIX010000433">
    <property type="protein sequence ID" value="KAH6590373.1"/>
    <property type="molecule type" value="Genomic_DNA"/>
</dbReference>
<dbReference type="PANTHER" id="PTHR12295:SF30">
    <property type="entry name" value="PROTEIN FURRY"/>
    <property type="match status" value="1"/>
</dbReference>
<accession>A0ABQ8F4J9</accession>
<feature type="domain" description="Cell morphogenesis central region" evidence="4">
    <location>
        <begin position="2153"/>
        <end position="2331"/>
    </location>
</feature>
<organism evidence="5 6">
    <name type="scientific">Batrachochytrium salamandrivorans</name>
    <dbReference type="NCBI Taxonomy" id="1357716"/>
    <lineage>
        <taxon>Eukaryota</taxon>
        <taxon>Fungi</taxon>
        <taxon>Fungi incertae sedis</taxon>
        <taxon>Chytridiomycota</taxon>
        <taxon>Chytridiomycota incertae sedis</taxon>
        <taxon>Chytridiomycetes</taxon>
        <taxon>Rhizophydiales</taxon>
        <taxon>Rhizophydiales incertae sedis</taxon>
        <taxon>Batrachochytrium</taxon>
    </lineage>
</organism>
<dbReference type="InterPro" id="IPR039867">
    <property type="entry name" value="Furry/Tao3/Mor2"/>
</dbReference>
<feature type="compositionally biased region" description="Polar residues" evidence="1">
    <location>
        <begin position="2780"/>
        <end position="2793"/>
    </location>
</feature>
<dbReference type="InterPro" id="IPR016024">
    <property type="entry name" value="ARM-type_fold"/>
</dbReference>
<dbReference type="InterPro" id="IPR025614">
    <property type="entry name" value="Cell_morpho_N"/>
</dbReference>
<feature type="domain" description="Cell morphogenesis central region" evidence="4">
    <location>
        <begin position="1440"/>
        <end position="1721"/>
    </location>
</feature>
<dbReference type="InterPro" id="IPR029473">
    <property type="entry name" value="MOR2-PAG1_mid"/>
</dbReference>
<dbReference type="InterPro" id="IPR025481">
    <property type="entry name" value="Cell_Morphogen_C"/>
</dbReference>
<dbReference type="Pfam" id="PF14228">
    <property type="entry name" value="MOR2-PAG1_mid"/>
    <property type="match status" value="3"/>
</dbReference>
<evidence type="ECO:0000313" key="6">
    <source>
        <dbReference type="Proteomes" id="UP001648503"/>
    </source>
</evidence>
<feature type="compositionally biased region" description="Polar residues" evidence="1">
    <location>
        <begin position="2764"/>
        <end position="2773"/>
    </location>
</feature>
<feature type="domain" description="Cell morphogenesis protein C-terminal" evidence="3">
    <location>
        <begin position="2358"/>
        <end position="2606"/>
    </location>
</feature>
<feature type="domain" description="Cell morphogenesis protein N-terminal" evidence="2">
    <location>
        <begin position="284"/>
        <end position="920"/>
    </location>
</feature>
<feature type="region of interest" description="Disordered" evidence="1">
    <location>
        <begin position="2764"/>
        <end position="2799"/>
    </location>
</feature>
<feature type="compositionally biased region" description="Polar residues" evidence="1">
    <location>
        <begin position="1117"/>
        <end position="1148"/>
    </location>
</feature>
<sequence length="3344" mass="369292">MDSFQFPPRDEQHRPLRSLDTTNSSTNVSRAATSSTAHPNSGGSLDPQTGNTALYSTSSANPGFNSNSNHNIHYNTNINPNGSSNSTSGIVPLHHHHNIAAPLIHTASADSAPLTTLALRSSSVTSNAHSRNVSDASQSGHSVSSVPYVSGFVSSIPSRPHTVPDPDAPRTLGVIRSNAVPIVLQTVFARFVHAAESKVQSLLYIKLDRDEDISRPLNAGADPAFDRLLVSIGSISKHCPKLIIDSIMVWRKSKGDHTMNTVPDKIRVQYPNLKSKDLLTILKERKSLLANFVLCRVLTAIISQLGKNTLPNDLGEKLEDMVFGQLKNADPDLVVKSVNRQANVDMFAELIGALSNIRFSTVSDRFISEIGCGAAVTKEIKLELKLELIIRSMRFLKLKIYPMDCLEETAEFLQTSADLFQNAHDIHVKHAYANLFVELLDPIASVATAEVNLPAWQKTVNTIYPKAARMAHKSRHLPAALPLISTLLCVSKKDFFHKNWFDFVQLLLKRFKEKGDSERELKQIAFASLTRLIWVYLFRCFESPASTVQRRMDEIFRILFSPNKRGVVPTECDPNSFVRIVYFVLVKYPEYGNDIVGNLLGNSSLNLLPTVTSLLAFFSTSQISSGYSEADLSHNYTRNIEVIPNPERLLVALRSFLLFLSDVEYSLGDSQGSSSTTAGTVSAVQSGNGMVVVEGKINLPSPRFPDHHANNSRTIGSLESLVDLAQHNASSRSACGISQIDGSSANRLPVNECLEDEVLHRMGGSIRDTLDTINSLVGRILLFLDQTLGGILIMDAMSLSMAVPAGSTSGGTIGSAANIILQRPAISLAEAFPGSIYTPIVGASVITAMDKERTANGDVFGKDRAHLDLLRVVLESIPRYSPHGIPPLKVIEVVSRLLLHLDKDIRAVAAAALGRIARIKTSSIRNKFWVITDTGESISAAVLRISASVCMSIIGYRLADLCLCKGGMKQAMQGFLTIYLDLVEIWYERFIEKMDDPHQSFDEYESSWMIDEIESRGLIFLATGRPSFRDAAIKAFHFANSIDSKLEQARKARAAVLSASNEIGLDYPVTLDRNRPLLAEENSTLVRLSALRGSTRNTLQRKKTIQLPKPISEEPESSGTQSTYQSSKTPPTLRENSLSTDFKSPTSQSDAQHQIVRIINIMTNCGQDLIKKHYFDNFLPTFIRHDHQKVHQQHRRHLASLLSKPDCLAFLAASEDIQDQIIWKRCFPDLLKWIMDYASPIAVKRSINDMFLRVQASHAAITMLADPAQAAGMSKGASAAVNKWVMDRVATEKRNVGSNVGSGIASSSTSSSGSVNSSGGHPGSSGNNIHFINHSSASGFGDQPSNADTFLIDGFIEEWKTSLIFVAMCYSPPESISVRKGSTFTGSVRGGVNTNASSDYGASHANTPFHGTKNVTFGDRDARTRHHIYSSAAPFNIDGLIKLVLPLLWCETVSIRQAASLSLGSIHPNCYGSLLFAIQPTIHAVIEDMRSRSTSGRFEPSRRANMPQPSTSAQGKRFERVRMEITHIFSLIAEFVEYEFYRSDPTIMRPVLELIRSLAQFLSDPEAQLEWDHQMLRYYFCCFIDKFHRSLASVVGKTASGLSNPHNPVARSETVETYIPFALRLEIFFLFDSWCGFGLSSDMTRDREARMMKVVLEQVKDITLRATVTSTLEEQRKALEVASLKAISSLCNGTISSRDNAYLQLDLTRLIAWINAILESAHTEYHPIARKAIENLLSNNVGNERLTEELLQQCYHHQTQTSTGMIGAQEESKITLCYFMAFVDLVGRRGPAVPISTAKIICLALYHITSDSAQRRKGAARLLLSIDRHIFGSDGDNSTLAANVRQMFDCEPLSGDYLISRMNTYDSENGTLDIGNDMALGGHDHEDDMAEELLVSEDDLLREVQATYETAAITSSLPLVFKYAQGMVSQRLATERPELTYEMFSELVYRIHLLAERSVRQTVIRDLLVTLTPWLSNLELDGCFSYDPSILDGSYLHRPESQVVAQATTTMVLSNLFYLTSKFSDIFVVEIESLWVHLVDAETSFQDNHELSRSEWVEKRISTIVDYLLLVGLERRNPRIVATVKRISVCICRTPACSALIGEVMAKLSPKDMVPSSNQLTEMVFLQCPNLPGHFTANMDDSLWAMPDRPAFSPGQLAFTLLVEVAIEIGNFALRPHLPLLLNTIFVQLDHFIFLICEQARSLLVNMMQAMLPRDTHRESIDATLTALNLKEGKRLWNYEDISPLKPQIDSFHQLSALALEILDLFHTVHPMLRQTWGRIALDWGTGCPVRHIACRSLQIFRTLQPIFTQHMVGDLLVRLSATLGDLTEDVQGYTLELIETLQWMVLSLSDERLIYFPQLFWASVAILHSPHEGEFEKGARLLDSILARLDLYDSRVMSLIQTSLPTRWKGDFFGLQPLILKGLCSSRTEKLSLDIINRMILLPPSLLIETSQSSRVIFSVLANLPRLLQVFNEDDFSTHVSTHGDDEEHPKPILFAQAGSNTGVGETTSALYPNPIEVCRDIAHRLSQACKANGHTGLSRLLDAYGKKRFRSTHDFLLQLASVIRESFFPKWEPKVMHFLVSLLGNTMVMYREHVLLCLRMLFPDGQPEGVFRLGSGAAESASGATSHTTGDPGSIMGEEEWIQPLLDLLETDLAPVATKVLDEVLAGRVALNETDLALVFGSKTIYNIANDTTSGPPAVSSLPSSYAGGRAASANATPHSQEWRVKEPAKAAATAKYNMSGVAMTCAGSFVIFSHDETCNDPNSAQHSTFNPELPISSEPSSKNTDNSTSFKPLPTVPSSPFDPILSDLADDDALLEWVNDLEGYFGEASRVYLESVDSSKELVEGIDCGIEDMAYSTPHSGESRDMNYASSQNYHTNDVPSDGRLPDLQSSSVSESMHTSHSTSYTSKMAPHHLNNVTIPITSPILIQETQVPRGKLDTITPAQRLLARPKSKVVISFRLFHSFHDTMKDPEFAYWVRTDIMTSLRLPRIECVELIKLEPIVTPNVNLPAREVDRAMDYAPVTAAVPATLVTVAILGPKEGSGFESAAYAEELWSLITQDLPGAAEERRLLLSGVVTHNLNTTWMPELYIEFSGLSVPYAPEGLKFMVPHRSQDMFTPPLHRSDITSQTVAGAALSLGSHSQPTNTRQAIPNSTLLNAGGAHLGHASLSDELVVFCDAFELSQQFHMDFLDLVGNTAIQANAVGENGARLNSISALVRKSLYDCNSCAPAWVGPNAAGILKAAVDELEYLERTTPGSLASFLDLRHARMLEFNLGVTTCISARQEIDGLLSGRFEPMEHRASVASQVEHLGRSILDLQQRVVNLETVFESALGRSGRWISQ</sequence>
<comment type="caution">
    <text evidence="5">The sequence shown here is derived from an EMBL/GenBank/DDBJ whole genome shotgun (WGS) entry which is preliminary data.</text>
</comment>
<evidence type="ECO:0000256" key="1">
    <source>
        <dbReference type="SAM" id="MobiDB-lite"/>
    </source>
</evidence>
<evidence type="ECO:0000259" key="2">
    <source>
        <dbReference type="Pfam" id="PF14222"/>
    </source>
</evidence>
<feature type="region of interest" description="Disordered" evidence="1">
    <location>
        <begin position="1297"/>
        <end position="1328"/>
    </location>
</feature>
<evidence type="ECO:0000259" key="3">
    <source>
        <dbReference type="Pfam" id="PF14225"/>
    </source>
</evidence>
<reference evidence="5 6" key="1">
    <citation type="submission" date="2021-02" db="EMBL/GenBank/DDBJ databases">
        <title>Variation within the Batrachochytrium salamandrivorans European outbreak.</title>
        <authorList>
            <person name="Kelly M."/>
            <person name="Pasmans F."/>
            <person name="Shea T.P."/>
            <person name="Munoz J.F."/>
            <person name="Carranza S."/>
            <person name="Cuomo C.A."/>
            <person name="Martel A."/>
        </authorList>
    </citation>
    <scope>NUCLEOTIDE SEQUENCE [LARGE SCALE GENOMIC DNA]</scope>
    <source>
        <strain evidence="5 6">AMFP18/2</strain>
    </source>
</reference>
<feature type="region of interest" description="Disordered" evidence="1">
    <location>
        <begin position="1"/>
        <end position="88"/>
    </location>
</feature>
<dbReference type="PANTHER" id="PTHR12295">
    <property type="entry name" value="FURRY-RELATED"/>
    <property type="match status" value="1"/>
</dbReference>
<name>A0ABQ8F4J9_9FUNG</name>
<gene>
    <name evidence="5" type="ORF">BASA50_009348</name>
</gene>
<feature type="compositionally biased region" description="Polar residues" evidence="1">
    <location>
        <begin position="2871"/>
        <end position="2882"/>
    </location>
</feature>
<proteinExistence type="predicted"/>
<feature type="region of interest" description="Disordered" evidence="1">
    <location>
        <begin position="2857"/>
        <end position="2910"/>
    </location>
</feature>
<feature type="region of interest" description="Disordered" evidence="1">
    <location>
        <begin position="1097"/>
        <end position="1148"/>
    </location>
</feature>
<feature type="region of interest" description="Disordered" evidence="1">
    <location>
        <begin position="1494"/>
        <end position="1516"/>
    </location>
</feature>
<protein>
    <recommendedName>
        <fullName evidence="7">Cell morphogenesis protein N-terminal domain-containing protein</fullName>
    </recommendedName>
</protein>
<feature type="domain" description="Cell morphogenesis central region" evidence="4">
    <location>
        <begin position="1903"/>
        <end position="2039"/>
    </location>
</feature>
<feature type="compositionally biased region" description="Low complexity" evidence="1">
    <location>
        <begin position="2893"/>
        <end position="2910"/>
    </location>
</feature>
<evidence type="ECO:0000259" key="4">
    <source>
        <dbReference type="Pfam" id="PF14228"/>
    </source>
</evidence>
<evidence type="ECO:0008006" key="7">
    <source>
        <dbReference type="Google" id="ProtNLM"/>
    </source>
</evidence>
<dbReference type="SUPFAM" id="SSF48371">
    <property type="entry name" value="ARM repeat"/>
    <property type="match status" value="1"/>
</dbReference>
<feature type="compositionally biased region" description="Polar residues" evidence="1">
    <location>
        <begin position="19"/>
        <end position="88"/>
    </location>
</feature>
<dbReference type="Proteomes" id="UP001648503">
    <property type="component" value="Unassembled WGS sequence"/>
</dbReference>
<dbReference type="Pfam" id="PF14225">
    <property type="entry name" value="MOR2-PAG1_C"/>
    <property type="match status" value="1"/>
</dbReference>
<dbReference type="Pfam" id="PF14222">
    <property type="entry name" value="MOR2-PAG1_N"/>
    <property type="match status" value="1"/>
</dbReference>